<name>A0ACD0NUE8_9BASI</name>
<dbReference type="EMBL" id="KZ820045">
    <property type="protein sequence ID" value="PWN49473.1"/>
    <property type="molecule type" value="Genomic_DNA"/>
</dbReference>
<proteinExistence type="predicted"/>
<reference evidence="1 2" key="1">
    <citation type="journal article" date="2018" name="Mol. Biol. Evol.">
        <title>Broad Genomic Sampling Reveals a Smut Pathogenic Ancestry of the Fungal Clade Ustilaginomycotina.</title>
        <authorList>
            <person name="Kijpornyongpan T."/>
            <person name="Mondo S.J."/>
            <person name="Barry K."/>
            <person name="Sandor L."/>
            <person name="Lee J."/>
            <person name="Lipzen A."/>
            <person name="Pangilinan J."/>
            <person name="LaButti K."/>
            <person name="Hainaut M."/>
            <person name="Henrissat B."/>
            <person name="Grigoriev I.V."/>
            <person name="Spatafora J.W."/>
            <person name="Aime M.C."/>
        </authorList>
    </citation>
    <scope>NUCLEOTIDE SEQUENCE [LARGE SCALE GENOMIC DNA]</scope>
    <source>
        <strain evidence="1 2">SA 807</strain>
    </source>
</reference>
<sequence>MLDAIRSIGLLPTIGLLALILALLGVSAYALLFTPAGDGILLGRRAKPEEKQFGSLGGDANKPNELLSSVPSWENATSKTLNSVYPVSEHFALLKLHRSLGSPIVRTGPNQVHVADTESRKVIFSQGTNYAKGKLYDLFDDAGIKNTFTMRFKTDHAPRRKLLSHAFSPASTKTVRPFIAHKLDSLLDRLNSTLEKEQDSLIDMFTAYQTLSGDITLKFAFAHDAGMVEAGRLDQMLLDIRHRTKAKAPSRRAHRALEMFPWISFIKRWLPLQVQQDIQAMRRLDSQVRSIVNSFLARGGDESEVFQKIVSAIDDTTGKSLDPEVLMVESRGLVIAGVETTAAAMTYLTWHLAKEPELYDKLLDELKTLLPSTARVGSSKPELMSNYLPDVDLVSKAPWLTALLKEVFRLYPAGARPFPRVVPEGGATFHGHYIPAGTEITCATWVQHRWDLDLWGKDAMSFRPQRWFDSDPERLVEMNRCLVPFSSGPRVCIGKNLAMDVLHMSIAAIFRNFRPSRSNDPARPGLVTKDEDMTFLGFLVAFPKGHKLEMRWEKVTE</sequence>
<protein>
    <submittedName>
        <fullName evidence="1">Cytochrome P450</fullName>
    </submittedName>
</protein>
<dbReference type="Proteomes" id="UP000245626">
    <property type="component" value="Unassembled WGS sequence"/>
</dbReference>
<evidence type="ECO:0000313" key="2">
    <source>
        <dbReference type="Proteomes" id="UP000245626"/>
    </source>
</evidence>
<evidence type="ECO:0000313" key="1">
    <source>
        <dbReference type="EMBL" id="PWN49473.1"/>
    </source>
</evidence>
<accession>A0ACD0NUE8</accession>
<gene>
    <name evidence="1" type="ORF">IE53DRAFT_388288</name>
</gene>
<keyword evidence="2" id="KW-1185">Reference proteome</keyword>
<organism evidence="1 2">
    <name type="scientific">Violaceomyces palustris</name>
    <dbReference type="NCBI Taxonomy" id="1673888"/>
    <lineage>
        <taxon>Eukaryota</taxon>
        <taxon>Fungi</taxon>
        <taxon>Dikarya</taxon>
        <taxon>Basidiomycota</taxon>
        <taxon>Ustilaginomycotina</taxon>
        <taxon>Ustilaginomycetes</taxon>
        <taxon>Violaceomycetales</taxon>
        <taxon>Violaceomycetaceae</taxon>
        <taxon>Violaceomyces</taxon>
    </lineage>
</organism>